<protein>
    <submittedName>
        <fullName evidence="1">Uncharacterized protein</fullName>
    </submittedName>
</protein>
<sequence length="103" mass="11829">MAKEALAGFLYGMEEDGESIPVPSDPGKMEIPPGTFVALVEAWTDIVRDEIENKAIKKTLTIPKWLNDIDEREKVNFSHLLQTSLKQYLGIHDYHHRRIKKQP</sequence>
<dbReference type="RefSeq" id="WP_156271496.1">
    <property type="nucleotide sequence ID" value="NZ_CP046244.1"/>
</dbReference>
<dbReference type="Gene3D" id="3.30.160.250">
    <property type="match status" value="1"/>
</dbReference>
<reference evidence="1 2" key="1">
    <citation type="submission" date="2019-11" db="EMBL/GenBank/DDBJ databases">
        <title>Genome sequence of Moorella glycerini DSM11254.</title>
        <authorList>
            <person name="Poehlein A."/>
            <person name="Boeer T."/>
            <person name="Daniel R."/>
        </authorList>
    </citation>
    <scope>NUCLEOTIDE SEQUENCE [LARGE SCALE GENOMIC DNA]</scope>
    <source>
        <strain evidence="1 2">DSM 11254</strain>
    </source>
</reference>
<dbReference type="OrthoDB" id="5419659at2"/>
<name>A0A6I5ZN77_9FIRM</name>
<evidence type="ECO:0000313" key="2">
    <source>
        <dbReference type="Proteomes" id="UP000425916"/>
    </source>
</evidence>
<dbReference type="AlphaFoldDB" id="A0A6I5ZN77"/>
<dbReference type="EMBL" id="CP046244">
    <property type="protein sequence ID" value="QGP91069.1"/>
    <property type="molecule type" value="Genomic_DNA"/>
</dbReference>
<evidence type="ECO:0000313" key="1">
    <source>
        <dbReference type="EMBL" id="QGP91069.1"/>
    </source>
</evidence>
<accession>A0A6I5ZN77</accession>
<proteinExistence type="predicted"/>
<keyword evidence="2" id="KW-1185">Reference proteome</keyword>
<dbReference type="Proteomes" id="UP000425916">
    <property type="component" value="Chromosome"/>
</dbReference>
<organism evidence="1 2">
    <name type="scientific">Neomoorella glycerini</name>
    <dbReference type="NCBI Taxonomy" id="55779"/>
    <lineage>
        <taxon>Bacteria</taxon>
        <taxon>Bacillati</taxon>
        <taxon>Bacillota</taxon>
        <taxon>Clostridia</taxon>
        <taxon>Neomoorellales</taxon>
        <taxon>Neomoorellaceae</taxon>
        <taxon>Neomoorella</taxon>
    </lineage>
</organism>
<gene>
    <name evidence="1" type="ORF">MGLY_03930</name>
</gene>